<dbReference type="GO" id="GO:0005840">
    <property type="term" value="C:ribosome"/>
    <property type="evidence" value="ECO:0007669"/>
    <property type="project" value="UniProtKB-KW"/>
</dbReference>
<comment type="function">
    <text evidence="8">Involved in the biogenesis of the 60S ribosomal subunit. May play a part in the quality control of pre-60S particles.</text>
</comment>
<evidence type="ECO:0000313" key="10">
    <source>
        <dbReference type="Proteomes" id="UP001390339"/>
    </source>
</evidence>
<name>A0ABR2J943_9PEZI</name>
<organism evidence="9 10">
    <name type="scientific">Apiospora arundinis</name>
    <dbReference type="NCBI Taxonomy" id="335852"/>
    <lineage>
        <taxon>Eukaryota</taxon>
        <taxon>Fungi</taxon>
        <taxon>Dikarya</taxon>
        <taxon>Ascomycota</taxon>
        <taxon>Pezizomycotina</taxon>
        <taxon>Sordariomycetes</taxon>
        <taxon>Xylariomycetidae</taxon>
        <taxon>Amphisphaeriales</taxon>
        <taxon>Apiosporaceae</taxon>
        <taxon>Apiospora</taxon>
    </lineage>
</organism>
<comment type="similarity">
    <text evidence="2">Belongs to the eukaryotic ribosomal protein eS8 family. Ribosome biogenesis protein NSA2 subfamily.</text>
</comment>
<evidence type="ECO:0000256" key="3">
    <source>
        <dbReference type="ARBA" id="ARBA00014235"/>
    </source>
</evidence>
<evidence type="ECO:0000256" key="2">
    <source>
        <dbReference type="ARBA" id="ARBA00005424"/>
    </source>
</evidence>
<evidence type="ECO:0000256" key="7">
    <source>
        <dbReference type="ARBA" id="ARBA00023242"/>
    </source>
</evidence>
<reference evidence="9 10" key="1">
    <citation type="journal article" date="2024" name="IMA Fungus">
        <title>Apiospora arundinis, a panoply of carbohydrate-active enzymes and secondary metabolites.</title>
        <authorList>
            <person name="Sorensen T."/>
            <person name="Petersen C."/>
            <person name="Muurmann A.T."/>
            <person name="Christiansen J.V."/>
            <person name="Brundto M.L."/>
            <person name="Overgaard C.K."/>
            <person name="Boysen A.T."/>
            <person name="Wollenberg R.D."/>
            <person name="Larsen T.O."/>
            <person name="Sorensen J.L."/>
            <person name="Nielsen K.L."/>
            <person name="Sondergaard T.E."/>
        </authorList>
    </citation>
    <scope>NUCLEOTIDE SEQUENCE [LARGE SCALE GENOMIC DNA]</scope>
    <source>
        <strain evidence="9 10">AAU 773</strain>
    </source>
</reference>
<keyword evidence="6" id="KW-0698">rRNA processing</keyword>
<dbReference type="Gene3D" id="2.40.10.310">
    <property type="match status" value="1"/>
</dbReference>
<proteinExistence type="inferred from homology"/>
<evidence type="ECO:0000256" key="8">
    <source>
        <dbReference type="ARBA" id="ARBA00025655"/>
    </source>
</evidence>
<keyword evidence="10" id="KW-1185">Reference proteome</keyword>
<gene>
    <name evidence="9" type="ORF">PGQ11_004832</name>
</gene>
<dbReference type="InterPro" id="IPR022309">
    <property type="entry name" value="Ribosomal_Se8/biogenesis_NSA2"/>
</dbReference>
<keyword evidence="5" id="KW-0690">Ribosome biogenesis</keyword>
<accession>A0ABR2J943</accession>
<dbReference type="InterPro" id="IPR039411">
    <property type="entry name" value="NSA2_fam"/>
</dbReference>
<evidence type="ECO:0000256" key="4">
    <source>
        <dbReference type="ARBA" id="ARBA00015437"/>
    </source>
</evidence>
<keyword evidence="9" id="KW-0687">Ribonucleoprotein</keyword>
<comment type="caution">
    <text evidence="9">The sequence shown here is derived from an EMBL/GenBank/DDBJ whole genome shotgun (WGS) entry which is preliminary data.</text>
</comment>
<dbReference type="Pfam" id="PF01201">
    <property type="entry name" value="Ribosomal_S8e"/>
    <property type="match status" value="1"/>
</dbReference>
<keyword evidence="7" id="KW-0539">Nucleus</keyword>
<evidence type="ECO:0000256" key="5">
    <source>
        <dbReference type="ARBA" id="ARBA00022517"/>
    </source>
</evidence>
<protein>
    <recommendedName>
        <fullName evidence="3">Ribosome biogenesis protein NSA2</fullName>
    </recommendedName>
    <alternativeName>
        <fullName evidence="4">Ribosome biogenesis protein nsa2</fullName>
    </alternativeName>
</protein>
<evidence type="ECO:0000256" key="1">
    <source>
        <dbReference type="ARBA" id="ARBA00004604"/>
    </source>
</evidence>
<keyword evidence="9" id="KW-0689">Ribosomal protein</keyword>
<dbReference type="EMBL" id="JAPCWZ010000003">
    <property type="protein sequence ID" value="KAK8874318.1"/>
    <property type="molecule type" value="Genomic_DNA"/>
</dbReference>
<dbReference type="PANTHER" id="PTHR12642">
    <property type="entry name" value="RIBOSOME BIOGENESIS PROTEIN NSA2 HOMOLOG"/>
    <property type="match status" value="1"/>
</dbReference>
<dbReference type="Proteomes" id="UP001390339">
    <property type="component" value="Unassembled WGS sequence"/>
</dbReference>
<sequence length="87" mass="9375">MGLRYKRTHCTHPTLGVTVQLPIISVKKNPSNPLYTQLGVLTKGTILEVNVSDLGLTTAAGKVVWGRYAQVTNNPENDGCVNSVLLV</sequence>
<comment type="subcellular location">
    <subcellularLocation>
        <location evidence="1">Nucleus</location>
        <location evidence="1">Nucleolus</location>
    </subcellularLocation>
</comment>
<evidence type="ECO:0000256" key="6">
    <source>
        <dbReference type="ARBA" id="ARBA00022552"/>
    </source>
</evidence>
<evidence type="ECO:0000313" key="9">
    <source>
        <dbReference type="EMBL" id="KAK8874318.1"/>
    </source>
</evidence>